<name>A0A0V1JRN1_TRIPS</name>
<gene>
    <name evidence="3" type="ORF">T4C_1954</name>
</gene>
<evidence type="ECO:0008006" key="5">
    <source>
        <dbReference type="Google" id="ProtNLM"/>
    </source>
</evidence>
<proteinExistence type="predicted"/>
<keyword evidence="1" id="KW-0472">Membrane</keyword>
<evidence type="ECO:0000256" key="1">
    <source>
        <dbReference type="SAM" id="Phobius"/>
    </source>
</evidence>
<organism evidence="3 4">
    <name type="scientific">Trichinella pseudospiralis</name>
    <name type="common">Parasitic roundworm</name>
    <dbReference type="NCBI Taxonomy" id="6337"/>
    <lineage>
        <taxon>Eukaryota</taxon>
        <taxon>Metazoa</taxon>
        <taxon>Ecdysozoa</taxon>
        <taxon>Nematoda</taxon>
        <taxon>Enoplea</taxon>
        <taxon>Dorylaimia</taxon>
        <taxon>Trichinellida</taxon>
        <taxon>Trichinellidae</taxon>
        <taxon>Trichinella</taxon>
    </lineage>
</organism>
<dbReference type="AlphaFoldDB" id="A0A0V1JRN1"/>
<keyword evidence="2" id="KW-0732">Signal</keyword>
<keyword evidence="1" id="KW-1133">Transmembrane helix</keyword>
<evidence type="ECO:0000313" key="4">
    <source>
        <dbReference type="Proteomes" id="UP000054826"/>
    </source>
</evidence>
<feature type="transmembrane region" description="Helical" evidence="1">
    <location>
        <begin position="53"/>
        <end position="71"/>
    </location>
</feature>
<protein>
    <recommendedName>
        <fullName evidence="5">Transmembrane protein</fullName>
    </recommendedName>
</protein>
<sequence length="105" mass="12592">MEKKFFFSFMVSLLLIFQVHSLFLFKLSSKTKFDKKLCKKYNLSNFNFPQQKLIVALVNILNILLNFHITLAKKRTNSFISEAQRELRNNFVDQLLKEYDKTMNF</sequence>
<comment type="caution">
    <text evidence="3">The sequence shown here is derived from an EMBL/GenBank/DDBJ whole genome shotgun (WGS) entry which is preliminary data.</text>
</comment>
<dbReference type="Proteomes" id="UP000054826">
    <property type="component" value="Unassembled WGS sequence"/>
</dbReference>
<feature type="chain" id="PRO_5006880638" description="Transmembrane protein" evidence="2">
    <location>
        <begin position="22"/>
        <end position="105"/>
    </location>
</feature>
<accession>A0A0V1JRN1</accession>
<keyword evidence="1" id="KW-0812">Transmembrane</keyword>
<evidence type="ECO:0000313" key="3">
    <source>
        <dbReference type="EMBL" id="KRZ37631.1"/>
    </source>
</evidence>
<dbReference type="EMBL" id="JYDV01000056">
    <property type="protein sequence ID" value="KRZ37631.1"/>
    <property type="molecule type" value="Genomic_DNA"/>
</dbReference>
<reference evidence="3 4" key="1">
    <citation type="submission" date="2015-01" db="EMBL/GenBank/DDBJ databases">
        <title>Evolution of Trichinella species and genotypes.</title>
        <authorList>
            <person name="Korhonen P.K."/>
            <person name="Edoardo P."/>
            <person name="Giuseppe L.R."/>
            <person name="Gasser R.B."/>
        </authorList>
    </citation>
    <scope>NUCLEOTIDE SEQUENCE [LARGE SCALE GENOMIC DNA]</scope>
    <source>
        <strain evidence="3">ISS176</strain>
    </source>
</reference>
<feature type="signal peptide" evidence="2">
    <location>
        <begin position="1"/>
        <end position="21"/>
    </location>
</feature>
<evidence type="ECO:0000256" key="2">
    <source>
        <dbReference type="SAM" id="SignalP"/>
    </source>
</evidence>